<dbReference type="AlphaFoldDB" id="A0A4R9JYS7"/>
<evidence type="ECO:0000313" key="1">
    <source>
        <dbReference type="EMBL" id="TGL57365.1"/>
    </source>
</evidence>
<dbReference type="Proteomes" id="UP000297693">
    <property type="component" value="Unassembled WGS sequence"/>
</dbReference>
<name>A0A4R9JYS7_9LEPT</name>
<gene>
    <name evidence="1" type="ORF">EHQ58_13815</name>
</gene>
<keyword evidence="2" id="KW-1185">Reference proteome</keyword>
<proteinExistence type="predicted"/>
<protein>
    <submittedName>
        <fullName evidence="1">Uncharacterized protein</fullName>
    </submittedName>
</protein>
<dbReference type="OrthoDB" id="312301at2"/>
<dbReference type="RefSeq" id="WP_135624487.1">
    <property type="nucleotide sequence ID" value="NZ_RQGD01000035.1"/>
</dbReference>
<organism evidence="1 2">
    <name type="scientific">Leptospira ognonensis</name>
    <dbReference type="NCBI Taxonomy" id="2484945"/>
    <lineage>
        <taxon>Bacteria</taxon>
        <taxon>Pseudomonadati</taxon>
        <taxon>Spirochaetota</taxon>
        <taxon>Spirochaetia</taxon>
        <taxon>Leptospirales</taxon>
        <taxon>Leptospiraceae</taxon>
        <taxon>Leptospira</taxon>
    </lineage>
</organism>
<dbReference type="EMBL" id="RQGD01000035">
    <property type="protein sequence ID" value="TGL57365.1"/>
    <property type="molecule type" value="Genomic_DNA"/>
</dbReference>
<accession>A0A4R9JYS7</accession>
<sequence>MRTNPPTDSFLQITSKELLSRSAGIILQKEGLTIMKAIEAQSRKSNFDSGSLFQATEASFDKLKIATELAYDQLWELIDFGIVTQMFEIRLNKTSEAMELVPYVVSIPEDLPSLEDAFHRLLNRSVSQIKNYVLEKKSLTEDLWRLILVKISDPEYIKNFSEGDDLFHWTDTKKFPFSPSKAMLVEARELILDGLSRETQLLVIPKIGFYSLVNSQISNLLVIAYELFIAKIEPLVRNFDLGLQDRLEEIGREDAENLIAGPLDEILQIKTRINLYLAYEPMLREKGYFQYISIMNQLCGLAEKEVEAARKVDLEKLLRGYLTMLESTLDFDSSFLRLNIEREDRNEIEVIDLLRKNRDVLSAVWHDEDNKVAIFALKNIQKLIEINNQIYNHYRFTTKFILYFKALIEFNEPDIKAIFKDEDFLKTYGKNLEAVYFHYIPWYYRIFYYLNIDPITNIGYSKAKSIISYGQMEREIKYKARRENYFKRKLREKQERIEKEKRVQHKRILIQAIEEAFFTKNTIPTLEWILGNYPIFSPQLIEKIIQDFAFLKYPNKGISDDTILLFPNSPEFGKRYKRLMDETNARLREDSETNEPIKAKLIEIRSFLSNVKLVES</sequence>
<evidence type="ECO:0000313" key="2">
    <source>
        <dbReference type="Proteomes" id="UP000297693"/>
    </source>
</evidence>
<reference evidence="1" key="1">
    <citation type="journal article" date="2019" name="PLoS Negl. Trop. Dis.">
        <title>Revisiting the worldwide diversity of Leptospira species in the environment.</title>
        <authorList>
            <person name="Vincent A.T."/>
            <person name="Schiettekatte O."/>
            <person name="Bourhy P."/>
            <person name="Veyrier F.J."/>
            <person name="Picardeau M."/>
        </authorList>
    </citation>
    <scope>NUCLEOTIDE SEQUENCE [LARGE SCALE GENOMIC DNA]</scope>
    <source>
        <strain evidence="1">201702476</strain>
    </source>
</reference>
<comment type="caution">
    <text evidence="1">The sequence shown here is derived from an EMBL/GenBank/DDBJ whole genome shotgun (WGS) entry which is preliminary data.</text>
</comment>